<dbReference type="InterPro" id="IPR015797">
    <property type="entry name" value="NUDIX_hydrolase-like_dom_sf"/>
</dbReference>
<name>A0A927C847_9BACL</name>
<dbReference type="RefSeq" id="WP_190926238.1">
    <property type="nucleotide sequence ID" value="NZ_JACXJA010000007.1"/>
</dbReference>
<dbReference type="AlphaFoldDB" id="A0A927C847"/>
<evidence type="ECO:0000313" key="2">
    <source>
        <dbReference type="EMBL" id="MBD2861863.1"/>
    </source>
</evidence>
<evidence type="ECO:0000259" key="1">
    <source>
        <dbReference type="PROSITE" id="PS51462"/>
    </source>
</evidence>
<evidence type="ECO:0000313" key="3">
    <source>
        <dbReference type="Proteomes" id="UP000639396"/>
    </source>
</evidence>
<dbReference type="Proteomes" id="UP000639396">
    <property type="component" value="Unassembled WGS sequence"/>
</dbReference>
<dbReference type="Pfam" id="PF00293">
    <property type="entry name" value="NUDIX"/>
    <property type="match status" value="1"/>
</dbReference>
<keyword evidence="3" id="KW-1185">Reference proteome</keyword>
<dbReference type="InterPro" id="IPR000086">
    <property type="entry name" value="NUDIX_hydrolase_dom"/>
</dbReference>
<comment type="caution">
    <text evidence="2">The sequence shown here is derived from an EMBL/GenBank/DDBJ whole genome shotgun (WGS) entry which is preliminary data.</text>
</comment>
<reference evidence="2" key="1">
    <citation type="submission" date="2020-09" db="EMBL/GenBank/DDBJ databases">
        <title>A novel bacterium of genus Paenibacillus, isolated from South China Sea.</title>
        <authorList>
            <person name="Huang H."/>
            <person name="Mo K."/>
            <person name="Hu Y."/>
        </authorList>
    </citation>
    <scope>NUCLEOTIDE SEQUENCE</scope>
    <source>
        <strain evidence="2">IB182363</strain>
    </source>
</reference>
<dbReference type="EMBL" id="JACXJA010000007">
    <property type="protein sequence ID" value="MBD2861863.1"/>
    <property type="molecule type" value="Genomic_DNA"/>
</dbReference>
<protein>
    <submittedName>
        <fullName evidence="2">NUDIX domain-containing protein</fullName>
    </submittedName>
</protein>
<dbReference type="SUPFAM" id="SSF55811">
    <property type="entry name" value="Nudix"/>
    <property type="match status" value="1"/>
</dbReference>
<sequence length="199" mass="21988">MSHSERVYNVVTAGLYVLARGLFPFQAGPDRSGQVLGVVRLGGHREEGETGWECASREAWEEASMRVNPVAPPATYWLDYGESDRLSPGPWEEDGIAPILVSRREDGSITPIYLATSTDSPVPAAETKALLLLRPEEIRRMVTTSITLRQYLEAGGQAVSKAELPLDFILQPFPHLRLLHVLLQMHPELARLAPPAKQV</sequence>
<dbReference type="PROSITE" id="PS51462">
    <property type="entry name" value="NUDIX"/>
    <property type="match status" value="1"/>
</dbReference>
<dbReference type="Gene3D" id="3.90.79.10">
    <property type="entry name" value="Nucleoside Triphosphate Pyrophosphohydrolase"/>
    <property type="match status" value="1"/>
</dbReference>
<proteinExistence type="predicted"/>
<gene>
    <name evidence="2" type="ORF">IDH45_07695</name>
</gene>
<accession>A0A927C847</accession>
<organism evidence="2 3">
    <name type="scientific">Paenibacillus oceani</name>
    <dbReference type="NCBI Taxonomy" id="2772510"/>
    <lineage>
        <taxon>Bacteria</taxon>
        <taxon>Bacillati</taxon>
        <taxon>Bacillota</taxon>
        <taxon>Bacilli</taxon>
        <taxon>Bacillales</taxon>
        <taxon>Paenibacillaceae</taxon>
        <taxon>Paenibacillus</taxon>
    </lineage>
</organism>
<feature type="domain" description="Nudix hydrolase" evidence="1">
    <location>
        <begin position="8"/>
        <end position="154"/>
    </location>
</feature>